<dbReference type="InterPro" id="IPR008964">
    <property type="entry name" value="Invasin/intimin_cell_adhesion"/>
</dbReference>
<feature type="chain" id="PRO_5012239234" description="Big-1 domain-containing protein" evidence="2">
    <location>
        <begin position="20"/>
        <end position="643"/>
    </location>
</feature>
<evidence type="ECO:0000313" key="4">
    <source>
        <dbReference type="EMBL" id="OUY05813.1"/>
    </source>
</evidence>
<accession>A0A1Z9YUF8</accession>
<dbReference type="SMART" id="SM00634">
    <property type="entry name" value="BID_1"/>
    <property type="match status" value="1"/>
</dbReference>
<dbReference type="RefSeq" id="WP_087621845.1">
    <property type="nucleotide sequence ID" value="NZ_NEXX01000007.1"/>
</dbReference>
<organism evidence="4 5">
    <name type="scientific">Acinetobacter populi</name>
    <dbReference type="NCBI Taxonomy" id="1582270"/>
    <lineage>
        <taxon>Bacteria</taxon>
        <taxon>Pseudomonadati</taxon>
        <taxon>Pseudomonadota</taxon>
        <taxon>Gammaproteobacteria</taxon>
        <taxon>Moraxellales</taxon>
        <taxon>Moraxellaceae</taxon>
        <taxon>Acinetobacter</taxon>
    </lineage>
</organism>
<gene>
    <name evidence="4" type="ORF">CAP51_16505</name>
</gene>
<evidence type="ECO:0000313" key="5">
    <source>
        <dbReference type="Proteomes" id="UP000196536"/>
    </source>
</evidence>
<dbReference type="InterPro" id="IPR003344">
    <property type="entry name" value="Big_1_dom"/>
</dbReference>
<feature type="domain" description="Big-1" evidence="3">
    <location>
        <begin position="49"/>
        <end position="148"/>
    </location>
</feature>
<evidence type="ECO:0000256" key="1">
    <source>
        <dbReference type="ARBA" id="ARBA00010116"/>
    </source>
</evidence>
<dbReference type="Proteomes" id="UP000196536">
    <property type="component" value="Unassembled WGS sequence"/>
</dbReference>
<sequence length="643" mass="65751">MIDSNILKITALAASLALAGCGGGGGYYGDNSSTSTDSSSTSSSVNVSNITLTDSSGKIVTTVSTSGVTATVTVKNASGAPISGAIVTFSGDNMTFSTTNGSVVTNVDGVATIGITPTDSTVTGAYVLTASASYDGTTNTNTANVEFSKTDIVISNLTLASSTLESGGSTLLSLVINDTDGNYQNGQTVNFTTTCGSFSDASLVSSSEGNVATTYYAYDAEGKLCSGSQTITATPVTSTSNTQTASVTIETATATSIVYTTTDEIKLAIKGSGSSSTGQIEFIVYSNGTALANQDVTLSIKNAPRGFSFITEGNTANKIVKSNSAGKVIVNLYPGNTPGPVEVEATLTSGFSALSKNVTITTGRATQNSFSLSVSKNSLQTDIDGDTATITAMLADRNGNSVPDGTVVNFVTEGGKVDGSCSTSNGQCSVTIRTQNPRPADGRVSVLAYVEGDKSYTDVNGDNTYTIGTDKLTSNIGSFFRDDNENNTYDSANGEFKYDRVLLGNSQDCAASTFTQPNIAGTCDDQLAAILRRQVVIYFASSTATIPDASASGSLLSFNLYGNSSLTIPMPSGTTVAVTPTDGTSSNNLTCSAELSSGSTPVANIASSTYYAYKLTGCAVGDSFKITVTAPNGKISNEYVNYK</sequence>
<evidence type="ECO:0000259" key="3">
    <source>
        <dbReference type="PROSITE" id="PS51127"/>
    </source>
</evidence>
<evidence type="ECO:0000256" key="2">
    <source>
        <dbReference type="SAM" id="SignalP"/>
    </source>
</evidence>
<proteinExistence type="inferred from homology"/>
<reference evidence="4 5" key="1">
    <citation type="submission" date="2017-05" db="EMBL/GenBank/DDBJ databases">
        <title>Acinetobacter populi ANC 5415 (= PBJ7), whole genome shotgun sequencing project.</title>
        <authorList>
            <person name="Nemec A."/>
            <person name="Radolfova-Krizova L."/>
        </authorList>
    </citation>
    <scope>NUCLEOTIDE SEQUENCE [LARGE SCALE GENOMIC DNA]</scope>
    <source>
        <strain evidence="4 5">PBJ7</strain>
    </source>
</reference>
<dbReference type="AlphaFoldDB" id="A0A1Z9YUF8"/>
<dbReference type="EMBL" id="NEXX01000007">
    <property type="protein sequence ID" value="OUY05813.1"/>
    <property type="molecule type" value="Genomic_DNA"/>
</dbReference>
<keyword evidence="2" id="KW-0732">Signal</keyword>
<comment type="similarity">
    <text evidence="1">Belongs to the intimin/invasin family.</text>
</comment>
<comment type="caution">
    <text evidence="4">The sequence shown here is derived from an EMBL/GenBank/DDBJ whole genome shotgun (WGS) entry which is preliminary data.</text>
</comment>
<dbReference type="InterPro" id="IPR013783">
    <property type="entry name" value="Ig-like_fold"/>
</dbReference>
<name>A0A1Z9YUF8_9GAMM</name>
<dbReference type="Gene3D" id="2.60.40.10">
    <property type="entry name" value="Immunoglobulins"/>
    <property type="match status" value="2"/>
</dbReference>
<dbReference type="OrthoDB" id="5522233at2"/>
<dbReference type="SUPFAM" id="SSF49373">
    <property type="entry name" value="Invasin/intimin cell-adhesion fragments"/>
    <property type="match status" value="1"/>
</dbReference>
<protein>
    <recommendedName>
        <fullName evidence="3">Big-1 domain-containing protein</fullName>
    </recommendedName>
</protein>
<feature type="signal peptide" evidence="2">
    <location>
        <begin position="1"/>
        <end position="19"/>
    </location>
</feature>
<dbReference type="PROSITE" id="PS51127">
    <property type="entry name" value="BIG1"/>
    <property type="match status" value="1"/>
</dbReference>
<keyword evidence="5" id="KW-1185">Reference proteome</keyword>